<dbReference type="PANTHER" id="PTHR30204">
    <property type="entry name" value="REDOX-CYCLING DRUG-SENSING TRANSCRIPTIONAL ACTIVATOR SOXR"/>
    <property type="match status" value="1"/>
</dbReference>
<dbReference type="GO" id="GO:0003700">
    <property type="term" value="F:DNA-binding transcription factor activity"/>
    <property type="evidence" value="ECO:0007669"/>
    <property type="project" value="InterPro"/>
</dbReference>
<evidence type="ECO:0000256" key="1">
    <source>
        <dbReference type="ARBA" id="ARBA00023125"/>
    </source>
</evidence>
<reference evidence="3 4" key="1">
    <citation type="submission" date="2020-08" db="EMBL/GenBank/DDBJ databases">
        <authorList>
            <person name="Liu C."/>
            <person name="Sun Q."/>
        </authorList>
    </citation>
    <scope>NUCLEOTIDE SEQUENCE [LARGE SCALE GENOMIC DNA]</scope>
    <source>
        <strain evidence="3 4">NSJ-61</strain>
    </source>
</reference>
<dbReference type="InterPro" id="IPR009061">
    <property type="entry name" value="DNA-bd_dom_put_sf"/>
</dbReference>
<dbReference type="PROSITE" id="PS50937">
    <property type="entry name" value="HTH_MERR_2"/>
    <property type="match status" value="1"/>
</dbReference>
<evidence type="ECO:0000259" key="2">
    <source>
        <dbReference type="PROSITE" id="PS50937"/>
    </source>
</evidence>
<dbReference type="InterPro" id="IPR011256">
    <property type="entry name" value="Reg_factor_effector_dom_sf"/>
</dbReference>
<dbReference type="PANTHER" id="PTHR30204:SF85">
    <property type="entry name" value="MULTIDRUG-EFFLUX TRANSPORTER 2 REGULATOR"/>
    <property type="match status" value="1"/>
</dbReference>
<dbReference type="GO" id="GO:0003677">
    <property type="term" value="F:DNA binding"/>
    <property type="evidence" value="ECO:0007669"/>
    <property type="project" value="UniProtKB-KW"/>
</dbReference>
<dbReference type="KEGG" id="ehn:H9Q80_12645"/>
<keyword evidence="1" id="KW-0238">DNA-binding</keyword>
<dbReference type="InterPro" id="IPR047057">
    <property type="entry name" value="MerR_fam"/>
</dbReference>
<dbReference type="Gene3D" id="3.20.80.10">
    <property type="entry name" value="Regulatory factor, effector binding domain"/>
    <property type="match status" value="1"/>
</dbReference>
<protein>
    <submittedName>
        <fullName evidence="3">MerR family transcriptional regulator</fullName>
    </submittedName>
</protein>
<organism evidence="3 4">
    <name type="scientific">[Eubacterium] hominis</name>
    <dbReference type="NCBI Taxonomy" id="2764325"/>
    <lineage>
        <taxon>Bacteria</taxon>
        <taxon>Bacillati</taxon>
        <taxon>Bacillota</taxon>
        <taxon>Erysipelotrichia</taxon>
        <taxon>Erysipelotrichales</taxon>
        <taxon>Erysipelotrichaceae</taxon>
        <taxon>Amedibacillus</taxon>
    </lineage>
</organism>
<dbReference type="Proteomes" id="UP000515856">
    <property type="component" value="Chromosome"/>
</dbReference>
<keyword evidence="4" id="KW-1185">Reference proteome</keyword>
<name>A0A7G9GJX6_9FIRM</name>
<dbReference type="EMBL" id="CP060636">
    <property type="protein sequence ID" value="QNM11108.1"/>
    <property type="molecule type" value="Genomic_DNA"/>
</dbReference>
<accession>A0A7G9GJX6</accession>
<dbReference type="Pfam" id="PF06445">
    <property type="entry name" value="GyrI-like"/>
    <property type="match status" value="1"/>
</dbReference>
<dbReference type="Gene3D" id="1.10.1660.10">
    <property type="match status" value="1"/>
</dbReference>
<dbReference type="SMART" id="SM00871">
    <property type="entry name" value="AraC_E_bind"/>
    <property type="match status" value="1"/>
</dbReference>
<dbReference type="CDD" id="cd04782">
    <property type="entry name" value="HTH_BltR"/>
    <property type="match status" value="1"/>
</dbReference>
<dbReference type="SUPFAM" id="SSF55136">
    <property type="entry name" value="Probable bacterial effector-binding domain"/>
    <property type="match status" value="1"/>
</dbReference>
<sequence length="271" mass="32069">MKKNKYLTAGEFAKICDIPKHVLFHYDDIGLFQPEYKAENGYRYYSYRQYDTFLVIMNLKKMGMSLKDIKVFLSKRDPSLFLSLLEDKFEEIDSLIEYLKGVKSMMQWMKDSTQEALCHKDDPISITHLPQRIILCSDNMENSNNTSFVNFMQEYIQFIKENNINMQQSVGNMISVEAIRNQDYLNFSYLYVDVDIEIPEKTRVCKERDYICGWHHGPYDTITDTYDQMMAYAMQNNIKLGTFAYEEYLIADIAQMNHNEYVTRILIEIDA</sequence>
<dbReference type="RefSeq" id="WP_117453948.1">
    <property type="nucleotide sequence ID" value="NZ_CP060636.1"/>
</dbReference>
<dbReference type="InterPro" id="IPR029442">
    <property type="entry name" value="GyrI-like"/>
</dbReference>
<gene>
    <name evidence="3" type="ORF">H9Q80_12645</name>
</gene>
<feature type="domain" description="HTH merR-type" evidence="2">
    <location>
        <begin position="6"/>
        <end position="75"/>
    </location>
</feature>
<dbReference type="InterPro" id="IPR010499">
    <property type="entry name" value="AraC_E-bd"/>
</dbReference>
<dbReference type="Pfam" id="PF13411">
    <property type="entry name" value="MerR_1"/>
    <property type="match status" value="1"/>
</dbReference>
<dbReference type="SMART" id="SM00422">
    <property type="entry name" value="HTH_MERR"/>
    <property type="match status" value="1"/>
</dbReference>
<dbReference type="SUPFAM" id="SSF46955">
    <property type="entry name" value="Putative DNA-binding domain"/>
    <property type="match status" value="1"/>
</dbReference>
<proteinExistence type="predicted"/>
<evidence type="ECO:0000313" key="4">
    <source>
        <dbReference type="Proteomes" id="UP000515856"/>
    </source>
</evidence>
<dbReference type="AlphaFoldDB" id="A0A7G9GJX6"/>
<dbReference type="InterPro" id="IPR000551">
    <property type="entry name" value="MerR-type_HTH_dom"/>
</dbReference>
<evidence type="ECO:0000313" key="3">
    <source>
        <dbReference type="EMBL" id="QNM11108.1"/>
    </source>
</evidence>